<keyword evidence="3" id="KW-1185">Reference proteome</keyword>
<accession>A0AAW9QDZ7</accession>
<dbReference type="PANTHER" id="PTHR47829:SF3">
    <property type="entry name" value="AMINOGLYCOSIDE PHOSPHOTRANSFERASE DOMAIN-CONTAINING PROTEIN"/>
    <property type="match status" value="1"/>
</dbReference>
<dbReference type="InterPro" id="IPR011009">
    <property type="entry name" value="Kinase-like_dom_sf"/>
</dbReference>
<dbReference type="InterPro" id="IPR052898">
    <property type="entry name" value="ACAD10-like"/>
</dbReference>
<evidence type="ECO:0000313" key="3">
    <source>
        <dbReference type="Proteomes" id="UP001336250"/>
    </source>
</evidence>
<evidence type="ECO:0000259" key="1">
    <source>
        <dbReference type="Pfam" id="PF01636"/>
    </source>
</evidence>
<evidence type="ECO:0000313" key="2">
    <source>
        <dbReference type="EMBL" id="MEF7612850.1"/>
    </source>
</evidence>
<dbReference type="InterPro" id="IPR041726">
    <property type="entry name" value="ACAD10_11_N"/>
</dbReference>
<organism evidence="2 3">
    <name type="scientific">Aquincola agrisoli</name>
    <dbReference type="NCBI Taxonomy" id="3119538"/>
    <lineage>
        <taxon>Bacteria</taxon>
        <taxon>Pseudomonadati</taxon>
        <taxon>Pseudomonadota</taxon>
        <taxon>Betaproteobacteria</taxon>
        <taxon>Burkholderiales</taxon>
        <taxon>Sphaerotilaceae</taxon>
        <taxon>Aquincola</taxon>
    </lineage>
</organism>
<dbReference type="Gene3D" id="3.90.1200.10">
    <property type="match status" value="1"/>
</dbReference>
<dbReference type="AlphaFoldDB" id="A0AAW9QDZ7"/>
<dbReference type="SUPFAM" id="SSF56112">
    <property type="entry name" value="Protein kinase-like (PK-like)"/>
    <property type="match status" value="1"/>
</dbReference>
<proteinExistence type="predicted"/>
<gene>
    <name evidence="2" type="ORF">V4F39_02935</name>
</gene>
<dbReference type="EMBL" id="JAZIBG010000009">
    <property type="protein sequence ID" value="MEF7612850.1"/>
    <property type="molecule type" value="Genomic_DNA"/>
</dbReference>
<dbReference type="InterPro" id="IPR002575">
    <property type="entry name" value="Aminoglycoside_PTrfase"/>
</dbReference>
<reference evidence="2 3" key="1">
    <citation type="submission" date="2024-02" db="EMBL/GenBank/DDBJ databases">
        <title>Genome sequence of Aquincola sp. MAHUQ-54.</title>
        <authorList>
            <person name="Huq M.A."/>
        </authorList>
    </citation>
    <scope>NUCLEOTIDE SEQUENCE [LARGE SCALE GENOMIC DNA]</scope>
    <source>
        <strain evidence="2 3">MAHUQ-54</strain>
    </source>
</reference>
<name>A0AAW9QDZ7_9BURK</name>
<dbReference type="CDD" id="cd05154">
    <property type="entry name" value="ACAD10_11_N-like"/>
    <property type="match status" value="1"/>
</dbReference>
<protein>
    <submittedName>
        <fullName evidence="2">Phosphotransferase</fullName>
    </submittedName>
</protein>
<feature type="domain" description="Aminoglycoside phosphotransferase" evidence="1">
    <location>
        <begin position="43"/>
        <end position="276"/>
    </location>
</feature>
<sequence>MSATEQQLFSGTRPVAAAHAFDVGRLDAYLRGHLPGYSGELQVAQFNGGQSNPTFRLAAGERQYVLRRKPPGVLLPSAHAVDREYRVIRGLAGTDVPVARAHLLCEDPDVIGSMFYVMDYVEGRIFWDPRLPGIAPAERGALYDEMNRVMAALHRVDPQAVGLGGHGKPGRYLERQIDRWTKQYRAAETEPIAAADALIDWLPRHLPAGDETPRIVHGDYRIDNVIFHPTEPRILAVLDWELSTLGDPLVDFAYHCLAWHMAAGEGARGMAGEDLGALGIPTEGAYLQRYLERTGRVATAGGAPAVSAAEWGYYLVFNLFRLVGILQGVLARALQGNASSARALEAGRRARPLAEQAWAMAQRLDGGRVA</sequence>
<dbReference type="RefSeq" id="WP_332287743.1">
    <property type="nucleotide sequence ID" value="NZ_JAZIBG010000009.1"/>
</dbReference>
<comment type="caution">
    <text evidence="2">The sequence shown here is derived from an EMBL/GenBank/DDBJ whole genome shotgun (WGS) entry which is preliminary data.</text>
</comment>
<dbReference type="Proteomes" id="UP001336250">
    <property type="component" value="Unassembled WGS sequence"/>
</dbReference>
<dbReference type="Gene3D" id="3.30.200.20">
    <property type="entry name" value="Phosphorylase Kinase, domain 1"/>
    <property type="match status" value="1"/>
</dbReference>
<dbReference type="PANTHER" id="PTHR47829">
    <property type="entry name" value="HYDROLASE, PUTATIVE (AFU_ORTHOLOGUE AFUA_1G12880)-RELATED"/>
    <property type="match status" value="1"/>
</dbReference>
<dbReference type="Pfam" id="PF01636">
    <property type="entry name" value="APH"/>
    <property type="match status" value="1"/>
</dbReference>